<gene>
    <name evidence="1" type="ORF">ORAREDHAP_LOCUS6298</name>
</gene>
<organism evidence="1 2">
    <name type="scientific">Prunus armeniaca</name>
    <name type="common">Apricot</name>
    <name type="synonym">Armeniaca vulgaris</name>
    <dbReference type="NCBI Taxonomy" id="36596"/>
    <lineage>
        <taxon>Eukaryota</taxon>
        <taxon>Viridiplantae</taxon>
        <taxon>Streptophyta</taxon>
        <taxon>Embryophyta</taxon>
        <taxon>Tracheophyta</taxon>
        <taxon>Spermatophyta</taxon>
        <taxon>Magnoliopsida</taxon>
        <taxon>eudicotyledons</taxon>
        <taxon>Gunneridae</taxon>
        <taxon>Pentapetalae</taxon>
        <taxon>rosids</taxon>
        <taxon>fabids</taxon>
        <taxon>Rosales</taxon>
        <taxon>Rosaceae</taxon>
        <taxon>Amygdaloideae</taxon>
        <taxon>Amygdaleae</taxon>
        <taxon>Prunus</taxon>
    </lineage>
</organism>
<accession>A0A6J5W3M7</accession>
<name>A0A6J5W3M7_PRUAR</name>
<dbReference type="EMBL" id="CAEKKB010000001">
    <property type="protein sequence ID" value="CAB4295063.1"/>
    <property type="molecule type" value="Genomic_DNA"/>
</dbReference>
<reference evidence="2" key="1">
    <citation type="journal article" date="2020" name="Genome Biol.">
        <title>Gamete binning: chromosome-level and haplotype-resolved genome assembly enabled by high-throughput single-cell sequencing of gamete genomes.</title>
        <authorList>
            <person name="Campoy J.A."/>
            <person name="Sun H."/>
            <person name="Goel M."/>
            <person name="Jiao W.-B."/>
            <person name="Folz-Donahue K."/>
            <person name="Wang N."/>
            <person name="Rubio M."/>
            <person name="Liu C."/>
            <person name="Kukat C."/>
            <person name="Ruiz D."/>
            <person name="Huettel B."/>
            <person name="Schneeberger K."/>
        </authorList>
    </citation>
    <scope>NUCLEOTIDE SEQUENCE [LARGE SCALE GENOMIC DNA]</scope>
    <source>
        <strain evidence="2">cv. Rojo Pasion</strain>
    </source>
</reference>
<protein>
    <submittedName>
        <fullName evidence="1">Uncharacterized protein</fullName>
    </submittedName>
</protein>
<evidence type="ECO:0000313" key="1">
    <source>
        <dbReference type="EMBL" id="CAB4295063.1"/>
    </source>
</evidence>
<evidence type="ECO:0000313" key="2">
    <source>
        <dbReference type="Proteomes" id="UP000507245"/>
    </source>
</evidence>
<dbReference type="OrthoDB" id="2016287at2759"/>
<keyword evidence="2" id="KW-1185">Reference proteome</keyword>
<dbReference type="Proteomes" id="UP000507245">
    <property type="component" value="Unassembled WGS sequence"/>
</dbReference>
<proteinExistence type="predicted"/>
<sequence>MFSSADLEAKPAAASAARRHSLVHGGMRKGDIVGVYKSFGDCQAQLSSSIFDPPISVYKGYSLPKDTEEYLGSCGLTNAIHTIAAADLKDDIFWQAYALPFSTSLQGGATVTDALKRRSHEVPASDNLVSS</sequence>
<dbReference type="AlphaFoldDB" id="A0A6J5W3M7"/>